<evidence type="ECO:0000259" key="1">
    <source>
        <dbReference type="PROSITE" id="PS50879"/>
    </source>
</evidence>
<dbReference type="SUPFAM" id="SSF53098">
    <property type="entry name" value="Ribonuclease H-like"/>
    <property type="match status" value="1"/>
</dbReference>
<dbReference type="Pfam" id="PF13456">
    <property type="entry name" value="RVT_3"/>
    <property type="match status" value="1"/>
</dbReference>
<dbReference type="InterPro" id="IPR036397">
    <property type="entry name" value="RNaseH_sf"/>
</dbReference>
<accession>A0ABM3R3T9</accession>
<feature type="domain" description="RNase H type-1" evidence="1">
    <location>
        <begin position="74"/>
        <end position="156"/>
    </location>
</feature>
<dbReference type="PANTHER" id="PTHR48475">
    <property type="entry name" value="RIBONUCLEASE H"/>
    <property type="match status" value="1"/>
</dbReference>
<dbReference type="Proteomes" id="UP000813463">
    <property type="component" value="Chromosome 1"/>
</dbReference>
<dbReference type="GeneID" id="130465503"/>
<organism evidence="2 3">
    <name type="scientific">Spinacia oleracea</name>
    <name type="common">Spinach</name>
    <dbReference type="NCBI Taxonomy" id="3562"/>
    <lineage>
        <taxon>Eukaryota</taxon>
        <taxon>Viridiplantae</taxon>
        <taxon>Streptophyta</taxon>
        <taxon>Embryophyta</taxon>
        <taxon>Tracheophyta</taxon>
        <taxon>Spermatophyta</taxon>
        <taxon>Magnoliopsida</taxon>
        <taxon>eudicotyledons</taxon>
        <taxon>Gunneridae</taxon>
        <taxon>Pentapetalae</taxon>
        <taxon>Caryophyllales</taxon>
        <taxon>Chenopodiaceae</taxon>
        <taxon>Chenopodioideae</taxon>
        <taxon>Anserineae</taxon>
        <taxon>Spinacia</taxon>
    </lineage>
</organism>
<proteinExistence type="predicted"/>
<reference evidence="3" key="2">
    <citation type="submission" date="2025-08" db="UniProtKB">
        <authorList>
            <consortium name="RefSeq"/>
        </authorList>
    </citation>
    <scope>IDENTIFICATION</scope>
    <source>
        <tissue evidence="3">Leaf</tissue>
    </source>
</reference>
<dbReference type="PANTHER" id="PTHR48475:SF1">
    <property type="entry name" value="RNASE H TYPE-1 DOMAIN-CONTAINING PROTEIN"/>
    <property type="match status" value="1"/>
</dbReference>
<dbReference type="InterPro" id="IPR002156">
    <property type="entry name" value="RNaseH_domain"/>
</dbReference>
<sequence length="156" mass="17183">MIHHVVCKADPLKYLFEKLALNGRLSRWLVMLSEFDLKYIPQKSIKGSAGKSDCPTEAEEENCDLPDEKILMTNNDSWSLHFDGASNQCGCGVRIILVAPDGTHTPISATLQFNDTNNAAEYEARIMGLEAAIALVARKVRVYGDSSLIINQISGK</sequence>
<name>A0ABM3R3T9_SPIOL</name>
<dbReference type="Gene3D" id="3.30.420.10">
    <property type="entry name" value="Ribonuclease H-like superfamily/Ribonuclease H"/>
    <property type="match status" value="1"/>
</dbReference>
<dbReference type="PROSITE" id="PS50879">
    <property type="entry name" value="RNASE_H_1"/>
    <property type="match status" value="1"/>
</dbReference>
<evidence type="ECO:0000313" key="2">
    <source>
        <dbReference type="Proteomes" id="UP000813463"/>
    </source>
</evidence>
<evidence type="ECO:0000313" key="3">
    <source>
        <dbReference type="RefSeq" id="XP_056690264.1"/>
    </source>
</evidence>
<gene>
    <name evidence="3" type="primary">LOC130465503</name>
</gene>
<keyword evidence="2" id="KW-1185">Reference proteome</keyword>
<reference evidence="2" key="1">
    <citation type="journal article" date="2021" name="Nat. Commun.">
        <title>Genomic analyses provide insights into spinach domestication and the genetic basis of agronomic traits.</title>
        <authorList>
            <person name="Cai X."/>
            <person name="Sun X."/>
            <person name="Xu C."/>
            <person name="Sun H."/>
            <person name="Wang X."/>
            <person name="Ge C."/>
            <person name="Zhang Z."/>
            <person name="Wang Q."/>
            <person name="Fei Z."/>
            <person name="Jiao C."/>
            <person name="Wang Q."/>
        </authorList>
    </citation>
    <scope>NUCLEOTIDE SEQUENCE [LARGE SCALE GENOMIC DNA]</scope>
    <source>
        <strain evidence="2">cv. Varoflay</strain>
    </source>
</reference>
<dbReference type="RefSeq" id="XP_056690264.1">
    <property type="nucleotide sequence ID" value="XM_056834286.1"/>
</dbReference>
<protein>
    <recommendedName>
        <fullName evidence="1">RNase H type-1 domain-containing protein</fullName>
    </recommendedName>
</protein>
<dbReference type="InterPro" id="IPR012337">
    <property type="entry name" value="RNaseH-like_sf"/>
</dbReference>